<gene>
    <name evidence="2" type="ORF">E2C01_003049</name>
</gene>
<reference evidence="2 3" key="1">
    <citation type="submission" date="2019-05" db="EMBL/GenBank/DDBJ databases">
        <title>Another draft genome of Portunus trituberculatus and its Hox gene families provides insights of decapod evolution.</title>
        <authorList>
            <person name="Jeong J.-H."/>
            <person name="Song I."/>
            <person name="Kim S."/>
            <person name="Choi T."/>
            <person name="Kim D."/>
            <person name="Ryu S."/>
            <person name="Kim W."/>
        </authorList>
    </citation>
    <scope>NUCLEOTIDE SEQUENCE [LARGE SCALE GENOMIC DNA]</scope>
    <source>
        <tissue evidence="2">Muscle</tissue>
    </source>
</reference>
<accession>A0A5B7CP52</accession>
<name>A0A5B7CP52_PORTR</name>
<proteinExistence type="predicted"/>
<evidence type="ECO:0000313" key="3">
    <source>
        <dbReference type="Proteomes" id="UP000324222"/>
    </source>
</evidence>
<evidence type="ECO:0000313" key="2">
    <source>
        <dbReference type="EMBL" id="MPC10414.1"/>
    </source>
</evidence>
<evidence type="ECO:0000256" key="1">
    <source>
        <dbReference type="SAM" id="MobiDB-lite"/>
    </source>
</evidence>
<dbReference type="EMBL" id="VSRR010000116">
    <property type="protein sequence ID" value="MPC10414.1"/>
    <property type="molecule type" value="Genomic_DNA"/>
</dbReference>
<feature type="region of interest" description="Disordered" evidence="1">
    <location>
        <begin position="51"/>
        <end position="78"/>
    </location>
</feature>
<keyword evidence="3" id="KW-1185">Reference proteome</keyword>
<dbReference type="Proteomes" id="UP000324222">
    <property type="component" value="Unassembled WGS sequence"/>
</dbReference>
<dbReference type="AlphaFoldDB" id="A0A5B7CP52"/>
<feature type="compositionally biased region" description="Basic and acidic residues" evidence="1">
    <location>
        <begin position="56"/>
        <end position="67"/>
    </location>
</feature>
<sequence length="115" mass="12558">MIANILQKTAPVLGARPSSEDVRSCTAHKDFILIYISERPVHRKLHPIPLNFTAGKTEDPFPEERRPGKPARGPHALMPTGAHTLAELSRFAIQAAKNNSGRSRAASGGIYQITH</sequence>
<comment type="caution">
    <text evidence="2">The sequence shown here is derived from an EMBL/GenBank/DDBJ whole genome shotgun (WGS) entry which is preliminary data.</text>
</comment>
<organism evidence="2 3">
    <name type="scientific">Portunus trituberculatus</name>
    <name type="common">Swimming crab</name>
    <name type="synonym">Neptunus trituberculatus</name>
    <dbReference type="NCBI Taxonomy" id="210409"/>
    <lineage>
        <taxon>Eukaryota</taxon>
        <taxon>Metazoa</taxon>
        <taxon>Ecdysozoa</taxon>
        <taxon>Arthropoda</taxon>
        <taxon>Crustacea</taxon>
        <taxon>Multicrustacea</taxon>
        <taxon>Malacostraca</taxon>
        <taxon>Eumalacostraca</taxon>
        <taxon>Eucarida</taxon>
        <taxon>Decapoda</taxon>
        <taxon>Pleocyemata</taxon>
        <taxon>Brachyura</taxon>
        <taxon>Eubrachyura</taxon>
        <taxon>Portunoidea</taxon>
        <taxon>Portunidae</taxon>
        <taxon>Portuninae</taxon>
        <taxon>Portunus</taxon>
    </lineage>
</organism>
<protein>
    <submittedName>
        <fullName evidence="2">Uncharacterized protein</fullName>
    </submittedName>
</protein>